<evidence type="ECO:0000313" key="2">
    <source>
        <dbReference type="Proteomes" id="UP000499080"/>
    </source>
</evidence>
<dbReference type="AlphaFoldDB" id="A0A4Y2S1I3"/>
<proteinExistence type="predicted"/>
<accession>A0A4Y2S1I3</accession>
<gene>
    <name evidence="1" type="ORF">AVEN_56845_1</name>
</gene>
<organism evidence="1 2">
    <name type="scientific">Araneus ventricosus</name>
    <name type="common">Orbweaver spider</name>
    <name type="synonym">Epeira ventricosa</name>
    <dbReference type="NCBI Taxonomy" id="182803"/>
    <lineage>
        <taxon>Eukaryota</taxon>
        <taxon>Metazoa</taxon>
        <taxon>Ecdysozoa</taxon>
        <taxon>Arthropoda</taxon>
        <taxon>Chelicerata</taxon>
        <taxon>Arachnida</taxon>
        <taxon>Araneae</taxon>
        <taxon>Araneomorphae</taxon>
        <taxon>Entelegynae</taxon>
        <taxon>Araneoidea</taxon>
        <taxon>Araneidae</taxon>
        <taxon>Araneus</taxon>
    </lineage>
</organism>
<name>A0A4Y2S1I3_ARAVE</name>
<sequence length="117" mass="13688">MALTLLHRWKEISPAKYSLVPEHVETRTLHDPKKPLDPQVSYWKKSTRTSTVYEIGFKKLTFTINLSLEKHPKKQTVCYKYEQKYVKICEEIQSISQGNSKWVIQSIPQGNSVHITE</sequence>
<comment type="caution">
    <text evidence="1">The sequence shown here is derived from an EMBL/GenBank/DDBJ whole genome shotgun (WGS) entry which is preliminary data.</text>
</comment>
<evidence type="ECO:0000313" key="1">
    <source>
        <dbReference type="EMBL" id="GBN81847.1"/>
    </source>
</evidence>
<keyword evidence="2" id="KW-1185">Reference proteome</keyword>
<dbReference type="Proteomes" id="UP000499080">
    <property type="component" value="Unassembled WGS sequence"/>
</dbReference>
<reference evidence="1 2" key="1">
    <citation type="journal article" date="2019" name="Sci. Rep.">
        <title>Orb-weaving spider Araneus ventricosus genome elucidates the spidroin gene catalogue.</title>
        <authorList>
            <person name="Kono N."/>
            <person name="Nakamura H."/>
            <person name="Ohtoshi R."/>
            <person name="Moran D.A.P."/>
            <person name="Shinohara A."/>
            <person name="Yoshida Y."/>
            <person name="Fujiwara M."/>
            <person name="Mori M."/>
            <person name="Tomita M."/>
            <person name="Arakawa K."/>
        </authorList>
    </citation>
    <scope>NUCLEOTIDE SEQUENCE [LARGE SCALE GENOMIC DNA]</scope>
</reference>
<dbReference type="EMBL" id="BGPR01019418">
    <property type="protein sequence ID" value="GBN81847.1"/>
    <property type="molecule type" value="Genomic_DNA"/>
</dbReference>
<protein>
    <submittedName>
        <fullName evidence="1">Uncharacterized protein</fullName>
    </submittedName>
</protein>